<protein>
    <submittedName>
        <fullName evidence="3">DapH/DapD/GlmU-related protein</fullName>
    </submittedName>
</protein>
<evidence type="ECO:0000313" key="4">
    <source>
        <dbReference type="Proteomes" id="UP001370299"/>
    </source>
</evidence>
<dbReference type="RefSeq" id="WP_340196522.1">
    <property type="nucleotide sequence ID" value="NZ_JBBKAP010000038.1"/>
</dbReference>
<dbReference type="InterPro" id="IPR051159">
    <property type="entry name" value="Hexapeptide_acetyltransf"/>
</dbReference>
<dbReference type="InterPro" id="IPR001451">
    <property type="entry name" value="Hexapep"/>
</dbReference>
<evidence type="ECO:0000256" key="2">
    <source>
        <dbReference type="ARBA" id="ARBA00022737"/>
    </source>
</evidence>
<keyword evidence="1" id="KW-0808">Transferase</keyword>
<reference evidence="3 4" key="1">
    <citation type="submission" date="2024-03" db="EMBL/GenBank/DDBJ databases">
        <title>Whole genomes of four grape xylem sap localized bacterial endophytes.</title>
        <authorList>
            <person name="Kumar G."/>
            <person name="Savka M.A."/>
        </authorList>
    </citation>
    <scope>NUCLEOTIDE SEQUENCE [LARGE SCALE GENOMIC DNA]</scope>
    <source>
        <strain evidence="3 4">RIT_GXS8</strain>
    </source>
</reference>
<dbReference type="InterPro" id="IPR018357">
    <property type="entry name" value="Hexapep_transf_CS"/>
</dbReference>
<dbReference type="Proteomes" id="UP001370299">
    <property type="component" value="Unassembled WGS sequence"/>
</dbReference>
<dbReference type="InterPro" id="IPR011004">
    <property type="entry name" value="Trimer_LpxA-like_sf"/>
</dbReference>
<dbReference type="Pfam" id="PF14602">
    <property type="entry name" value="Hexapep_2"/>
    <property type="match status" value="1"/>
</dbReference>
<evidence type="ECO:0000256" key="1">
    <source>
        <dbReference type="ARBA" id="ARBA00022679"/>
    </source>
</evidence>
<gene>
    <name evidence="3" type="ORF">WMN62_01155</name>
</gene>
<evidence type="ECO:0000313" key="3">
    <source>
        <dbReference type="EMBL" id="MEK0170070.1"/>
    </source>
</evidence>
<proteinExistence type="predicted"/>
<keyword evidence="4" id="KW-1185">Reference proteome</keyword>
<dbReference type="Gene3D" id="2.160.10.10">
    <property type="entry name" value="Hexapeptide repeat proteins"/>
    <property type="match status" value="1"/>
</dbReference>
<dbReference type="PROSITE" id="PS00101">
    <property type="entry name" value="HEXAPEP_TRANSFERASES"/>
    <property type="match status" value="1"/>
</dbReference>
<sequence length="193" mass="20109">MATPAVPVPSTFSRRLREDAAHAREHVLLTALLGSPFLPRVVRRLLLNAAGARAESAPGPGFSLTGDPRNLSVARGVYFNRGTTIEAIAPVTIGANAAIGMQVLIMTSHHAIDADGRWSDTATGRPVVIEDRVWIGGRATILPGAHIEHDVVVAAGAVVTGRLLAHGVYAGVPAKRIRDLAGADPATDRTATA</sequence>
<name>A0ABU8Y5G5_9MICO</name>
<accession>A0ABU8Y5G5</accession>
<organism evidence="3 4">
    <name type="scientific">Curtobacterium citreum</name>
    <dbReference type="NCBI Taxonomy" id="2036"/>
    <lineage>
        <taxon>Bacteria</taxon>
        <taxon>Bacillati</taxon>
        <taxon>Actinomycetota</taxon>
        <taxon>Actinomycetes</taxon>
        <taxon>Micrococcales</taxon>
        <taxon>Microbacteriaceae</taxon>
        <taxon>Curtobacterium</taxon>
    </lineage>
</organism>
<dbReference type="PANTHER" id="PTHR23416">
    <property type="entry name" value="SIALIC ACID SYNTHASE-RELATED"/>
    <property type="match status" value="1"/>
</dbReference>
<keyword evidence="2" id="KW-0677">Repeat</keyword>
<dbReference type="EMBL" id="JBBLYY010000010">
    <property type="protein sequence ID" value="MEK0170070.1"/>
    <property type="molecule type" value="Genomic_DNA"/>
</dbReference>
<comment type="caution">
    <text evidence="3">The sequence shown here is derived from an EMBL/GenBank/DDBJ whole genome shotgun (WGS) entry which is preliminary data.</text>
</comment>
<dbReference type="SUPFAM" id="SSF51161">
    <property type="entry name" value="Trimeric LpxA-like enzymes"/>
    <property type="match status" value="1"/>
</dbReference>